<name>A0A853A440_9ACTN</name>
<protein>
    <submittedName>
        <fullName evidence="1">Uncharacterized protein</fullName>
    </submittedName>
</protein>
<dbReference type="RefSeq" id="WP_179814025.1">
    <property type="nucleotide sequence ID" value="NZ_JACBZD010000001.1"/>
</dbReference>
<accession>A0A853A440</accession>
<keyword evidence="2" id="KW-1185">Reference proteome</keyword>
<evidence type="ECO:0000313" key="1">
    <source>
        <dbReference type="EMBL" id="NYI05258.1"/>
    </source>
</evidence>
<dbReference type="Proteomes" id="UP000567795">
    <property type="component" value="Unassembled WGS sequence"/>
</dbReference>
<evidence type="ECO:0000313" key="2">
    <source>
        <dbReference type="Proteomes" id="UP000567795"/>
    </source>
</evidence>
<proteinExistence type="predicted"/>
<dbReference type="AlphaFoldDB" id="A0A853A440"/>
<sequence>MTVRVGRLTSGMSPEDHRLAASLPMSPAGPLLSRGGTLPVGLDLTPVAAMQATLSPGQLWVAGTATSTQGGYAVTVDAEETLSFAEGHASLPRVDAVVVRVYDTAADGSDRTAGVVEVLQGEPNAAPTAPAADRSSEVLYEVTVPAGTSAGTGGIDWGSAVADRRRRTAALGGIIPPGWSGGHTGAYPGQYRDSGGRLERWDGSAWTQYPPREGVWQSYTPTWTAATTAPVLGNGSLVGRYTRIGDTVHVQVQLTVGTTTQVGTGAWQFSLPARTSQLGAYHLGTAQTSGAGGRVSGHTLAGPGTTSCGIFLSAPDSARMTALSHAHPYTEWGAGNLLRFAFTYEAAR</sequence>
<reference evidence="1 2" key="1">
    <citation type="submission" date="2020-07" db="EMBL/GenBank/DDBJ databases">
        <title>Sequencing the genomes of 1000 actinobacteria strains.</title>
        <authorList>
            <person name="Klenk H.-P."/>
        </authorList>
    </citation>
    <scope>NUCLEOTIDE SEQUENCE [LARGE SCALE GENOMIC DNA]</scope>
    <source>
        <strain evidence="1 2">DSM 42178</strain>
    </source>
</reference>
<organism evidence="1 2">
    <name type="scientific">Allostreptomyces psammosilenae</name>
    <dbReference type="NCBI Taxonomy" id="1892865"/>
    <lineage>
        <taxon>Bacteria</taxon>
        <taxon>Bacillati</taxon>
        <taxon>Actinomycetota</taxon>
        <taxon>Actinomycetes</taxon>
        <taxon>Kitasatosporales</taxon>
        <taxon>Streptomycetaceae</taxon>
        <taxon>Allostreptomyces</taxon>
    </lineage>
</organism>
<comment type="caution">
    <text evidence="1">The sequence shown here is derived from an EMBL/GenBank/DDBJ whole genome shotgun (WGS) entry which is preliminary data.</text>
</comment>
<gene>
    <name evidence="1" type="ORF">FHU37_002201</name>
</gene>
<dbReference type="EMBL" id="JACBZD010000001">
    <property type="protein sequence ID" value="NYI05258.1"/>
    <property type="molecule type" value="Genomic_DNA"/>
</dbReference>